<evidence type="ECO:0000256" key="1">
    <source>
        <dbReference type="SAM" id="MobiDB-lite"/>
    </source>
</evidence>
<name>A0A9E4K4D9_9GAMM</name>
<sequence length="151" mass="17175">MEQLLQSLPGFWMGEAIETPVGRMNYDIVFHTCSDGIIAGVAKTDASLHYWQFIRNQDNHRIRFLSTFIGNRIPIVLLPQPTEGRALSYYAPDLKMLTLAINHSPSIIDIRVFHHGKPHVHIQLTQEDGKQVQLPPHHSLSNSCRGFPIEQ</sequence>
<dbReference type="EMBL" id="JAEPDI010000005">
    <property type="protein sequence ID" value="MCG7939447.1"/>
    <property type="molecule type" value="Genomic_DNA"/>
</dbReference>
<reference evidence="2" key="1">
    <citation type="journal article" date="2021" name="Proc. Natl. Acad. Sci. U.S.A.">
        <title>Global biogeography of chemosynthetic symbionts reveals both localized and globally distributed symbiont groups. .</title>
        <authorList>
            <person name="Osvatic J.T."/>
            <person name="Wilkins L.G.E."/>
            <person name="Leibrecht L."/>
            <person name="Leray M."/>
            <person name="Zauner S."/>
            <person name="Polzin J."/>
            <person name="Camacho Y."/>
            <person name="Gros O."/>
            <person name="van Gils J.A."/>
            <person name="Eisen J.A."/>
            <person name="Petersen J.M."/>
            <person name="Yuen B."/>
        </authorList>
    </citation>
    <scope>NUCLEOTIDE SEQUENCE</scope>
    <source>
        <strain evidence="2">MAGL173</strain>
    </source>
</reference>
<organism evidence="2 3">
    <name type="scientific">Candidatus Thiodiazotropha lotti</name>
    <dbReference type="NCBI Taxonomy" id="2792787"/>
    <lineage>
        <taxon>Bacteria</taxon>
        <taxon>Pseudomonadati</taxon>
        <taxon>Pseudomonadota</taxon>
        <taxon>Gammaproteobacteria</taxon>
        <taxon>Chromatiales</taxon>
        <taxon>Sedimenticolaceae</taxon>
        <taxon>Candidatus Thiodiazotropha</taxon>
    </lineage>
</organism>
<accession>A0A9E4K4D9</accession>
<dbReference type="Proteomes" id="UP000886687">
    <property type="component" value="Unassembled WGS sequence"/>
</dbReference>
<feature type="region of interest" description="Disordered" evidence="1">
    <location>
        <begin position="132"/>
        <end position="151"/>
    </location>
</feature>
<dbReference type="AlphaFoldDB" id="A0A9E4K4D9"/>
<gene>
    <name evidence="2" type="ORF">JAZ04_11415</name>
</gene>
<evidence type="ECO:0000313" key="3">
    <source>
        <dbReference type="Proteomes" id="UP000886687"/>
    </source>
</evidence>
<evidence type="ECO:0000313" key="2">
    <source>
        <dbReference type="EMBL" id="MCG7939447.1"/>
    </source>
</evidence>
<proteinExistence type="predicted"/>
<protein>
    <submittedName>
        <fullName evidence="2">Uncharacterized protein</fullName>
    </submittedName>
</protein>
<comment type="caution">
    <text evidence="2">The sequence shown here is derived from an EMBL/GenBank/DDBJ whole genome shotgun (WGS) entry which is preliminary data.</text>
</comment>